<evidence type="ECO:0000313" key="2">
    <source>
        <dbReference type="Proteomes" id="UP001163321"/>
    </source>
</evidence>
<evidence type="ECO:0000313" key="1">
    <source>
        <dbReference type="EMBL" id="KAI9907190.1"/>
    </source>
</evidence>
<protein>
    <submittedName>
        <fullName evidence="1">Uncharacterized protein</fullName>
    </submittedName>
</protein>
<name>A0ACC0VMK8_9STRA</name>
<sequence>MDSTVHMLRLDMLFRLFIGESFVKASEELDQEYVGKRVKEQLQRITGDPNSRNLRVFASRYESFVWKKCNRVQYNERLEHRIESLRCQPSFTENEGVDVRVGLVSGHQLNVIRSSNPSLQPETSPVAPGSIPPLGPYSYQQVETRCPIMESPQEHSLFSNTRRCRRSTGRKHARKQKLLIQHSPSLRRHESSNLGDFLANLMKIIYLLEQQPSEACGLIPARKRAVEYLDVVESHIQRKVLPILNRLRDTYATILRPIVLNYMKNNFRLNRRY</sequence>
<accession>A0ACC0VMK8</accession>
<keyword evidence="2" id="KW-1185">Reference proteome</keyword>
<comment type="caution">
    <text evidence="1">The sequence shown here is derived from an EMBL/GenBank/DDBJ whole genome shotgun (WGS) entry which is preliminary data.</text>
</comment>
<dbReference type="Proteomes" id="UP001163321">
    <property type="component" value="Chromosome 8"/>
</dbReference>
<proteinExistence type="predicted"/>
<reference evidence="1 2" key="1">
    <citation type="journal article" date="2022" name="bioRxiv">
        <title>The genome of the oomycete Peronosclerospora sorghi, a cosmopolitan pathogen of maize and sorghum, is inflated with dispersed pseudogenes.</title>
        <authorList>
            <person name="Fletcher K."/>
            <person name="Martin F."/>
            <person name="Isakeit T."/>
            <person name="Cavanaugh K."/>
            <person name="Magill C."/>
            <person name="Michelmore R."/>
        </authorList>
    </citation>
    <scope>NUCLEOTIDE SEQUENCE [LARGE SCALE GENOMIC DNA]</scope>
    <source>
        <strain evidence="1">P6</strain>
    </source>
</reference>
<organism evidence="1 2">
    <name type="scientific">Peronosclerospora sorghi</name>
    <dbReference type="NCBI Taxonomy" id="230839"/>
    <lineage>
        <taxon>Eukaryota</taxon>
        <taxon>Sar</taxon>
        <taxon>Stramenopiles</taxon>
        <taxon>Oomycota</taxon>
        <taxon>Peronosporomycetes</taxon>
        <taxon>Peronosporales</taxon>
        <taxon>Peronosporaceae</taxon>
        <taxon>Peronosclerospora</taxon>
    </lineage>
</organism>
<gene>
    <name evidence="1" type="ORF">PsorP6_003736</name>
</gene>
<dbReference type="EMBL" id="CM047587">
    <property type="protein sequence ID" value="KAI9907190.1"/>
    <property type="molecule type" value="Genomic_DNA"/>
</dbReference>